<evidence type="ECO:0000256" key="1">
    <source>
        <dbReference type="ARBA" id="ARBA00009830"/>
    </source>
</evidence>
<comment type="caution">
    <text evidence="4">The sequence shown here is derived from an EMBL/GenBank/DDBJ whole genome shotgun (WGS) entry which is preliminary data.</text>
</comment>
<dbReference type="Pfam" id="PF02462">
    <property type="entry name" value="Opacity"/>
    <property type="match status" value="1"/>
</dbReference>
<protein>
    <submittedName>
        <fullName evidence="4">Opacity family porin</fullName>
    </submittedName>
</protein>
<gene>
    <name evidence="4" type="ORF">NM948_07365</name>
</gene>
<feature type="domain" description="Porin opacity type" evidence="3">
    <location>
        <begin position="49"/>
        <end position="198"/>
    </location>
</feature>
<dbReference type="Gene3D" id="2.40.160.20">
    <property type="match status" value="1"/>
</dbReference>
<evidence type="ECO:0000313" key="4">
    <source>
        <dbReference type="EMBL" id="MDA5623364.1"/>
    </source>
</evidence>
<dbReference type="GeneID" id="77206340"/>
<dbReference type="SMR" id="A0A9X3UTT8"/>
<comment type="similarity">
    <text evidence="1">Belongs to the opacity porin family.</text>
</comment>
<evidence type="ECO:0000313" key="5">
    <source>
        <dbReference type="Proteomes" id="UP001145481"/>
    </source>
</evidence>
<feature type="chain" id="PRO_5040793037" evidence="2">
    <location>
        <begin position="21"/>
        <end position="198"/>
    </location>
</feature>
<dbReference type="Proteomes" id="UP001145481">
    <property type="component" value="Unassembled WGS sequence"/>
</dbReference>
<evidence type="ECO:0000259" key="3">
    <source>
        <dbReference type="Pfam" id="PF02462"/>
    </source>
</evidence>
<evidence type="ECO:0000256" key="2">
    <source>
        <dbReference type="SAM" id="SignalP"/>
    </source>
</evidence>
<organism evidence="4 5">
    <name type="scientific">Pasteurella multocida</name>
    <dbReference type="NCBI Taxonomy" id="747"/>
    <lineage>
        <taxon>Bacteria</taxon>
        <taxon>Pseudomonadati</taxon>
        <taxon>Pseudomonadota</taxon>
        <taxon>Gammaproteobacteria</taxon>
        <taxon>Pasteurellales</taxon>
        <taxon>Pasteurellaceae</taxon>
        <taxon>Pasteurella</taxon>
    </lineage>
</organism>
<dbReference type="EMBL" id="JANJHC010000014">
    <property type="protein sequence ID" value="MDA5623364.1"/>
    <property type="molecule type" value="Genomic_DNA"/>
</dbReference>
<dbReference type="GO" id="GO:0009279">
    <property type="term" value="C:cell outer membrane"/>
    <property type="evidence" value="ECO:0007669"/>
    <property type="project" value="UniProtKB-ARBA"/>
</dbReference>
<feature type="signal peptide" evidence="2">
    <location>
        <begin position="1"/>
        <end position="20"/>
    </location>
</feature>
<dbReference type="GO" id="GO:0015288">
    <property type="term" value="F:porin activity"/>
    <property type="evidence" value="ECO:0007669"/>
    <property type="project" value="InterPro"/>
</dbReference>
<sequence length="198" mass="21790">MKKSVFVLALGTLCAATASANFYVQGDLGYSKLKFEDVSKSKFSPSLAVGYKFDDFRLALDYSHYGKLTHTEQESATIPNTGGGSQTVSGPEKYSLKVTSWGLSALYDFNFGTEIKPYVGMRLSQNHFKSTLDFKAPGYSEYRSTKVHKLGYGFLAGAQYALVKNVSLNAGIEYNRLGKIDGVKVNQYGAKVGLRYDF</sequence>
<dbReference type="InterPro" id="IPR003394">
    <property type="entry name" value="Porin_opacity"/>
</dbReference>
<dbReference type="SUPFAM" id="SSF56925">
    <property type="entry name" value="OMPA-like"/>
    <property type="match status" value="1"/>
</dbReference>
<dbReference type="AlphaFoldDB" id="A0A9X3UTT8"/>
<keyword evidence="2" id="KW-0732">Signal</keyword>
<reference evidence="4" key="1">
    <citation type="submission" date="2022-07" db="EMBL/GenBank/DDBJ databases">
        <title>Genome-based characterization of novel serogroup A variants of Pasteurella multocida.</title>
        <authorList>
            <person name="Prajapati A."/>
            <person name="Yogisharadhya R."/>
            <person name="Mohanty N."/>
            <person name="Chanda M."/>
            <person name="Mendem S.K."/>
            <person name="Siddaramappa S."/>
            <person name="Shivachandra S.B."/>
        </authorList>
    </citation>
    <scope>NUCLEOTIDE SEQUENCE</scope>
    <source>
        <strain evidence="4">NIVEDIPm19</strain>
    </source>
</reference>
<dbReference type="RefSeq" id="WP_005757131.1">
    <property type="nucleotide sequence ID" value="NZ_CP017961.1"/>
</dbReference>
<accession>A0A9X3UTT8</accession>
<name>A0A9X3UTT8_PASMD</name>
<dbReference type="InterPro" id="IPR011250">
    <property type="entry name" value="OMP/PagP_B-barrel"/>
</dbReference>
<proteinExistence type="inferred from homology"/>